<evidence type="ECO:0000313" key="2">
    <source>
        <dbReference type="Proteomes" id="UP001595715"/>
    </source>
</evidence>
<comment type="caution">
    <text evidence="1">The sequence shown here is derived from an EMBL/GenBank/DDBJ whole genome shotgun (WGS) entry which is preliminary data.</text>
</comment>
<keyword evidence="2" id="KW-1185">Reference proteome</keyword>
<organism evidence="1 2">
    <name type="scientific">Paenibacillus xanthanilyticus</name>
    <dbReference type="NCBI Taxonomy" id="1783531"/>
    <lineage>
        <taxon>Bacteria</taxon>
        <taxon>Bacillati</taxon>
        <taxon>Bacillota</taxon>
        <taxon>Bacilli</taxon>
        <taxon>Bacillales</taxon>
        <taxon>Paenibacillaceae</taxon>
        <taxon>Paenibacillus</taxon>
    </lineage>
</organism>
<gene>
    <name evidence="1" type="ORF">ACFOZ8_21490</name>
</gene>
<protein>
    <submittedName>
        <fullName evidence="1">Uncharacterized protein</fullName>
    </submittedName>
</protein>
<sequence>MQIKHRYFPHPVLCDFFNGFGEHKYEVELISEPEGDFYRFTAVFNTTSQTLKKMIHKRQACYLLHFECGHTRYRKVFTSNDETMSFIVPADQLENHVDVCPAIAAIEDIEKYSSDEFDEAYGDEPFSVSRGDILAVAEPLTLITVKKKDSLRPVSSVFMFERLPDSSNPIDFTLDEDKITIYLPEEEFNNLSLLNSNNKAFAPMYSLMAVVPVLVNVIEMIKSKNVSENETNKKWYAVIMNSIKKKNINMQDTSISIAHKLLGKPLGPSLKLLMEMEEN</sequence>
<dbReference type="RefSeq" id="WP_377720832.1">
    <property type="nucleotide sequence ID" value="NZ_JBHSAM010000031.1"/>
</dbReference>
<dbReference type="EMBL" id="JBHSAM010000031">
    <property type="protein sequence ID" value="MFC4102210.1"/>
    <property type="molecule type" value="Genomic_DNA"/>
</dbReference>
<reference evidence="2" key="1">
    <citation type="journal article" date="2019" name="Int. J. Syst. Evol. Microbiol.">
        <title>The Global Catalogue of Microorganisms (GCM) 10K type strain sequencing project: providing services to taxonomists for standard genome sequencing and annotation.</title>
        <authorList>
            <consortium name="The Broad Institute Genomics Platform"/>
            <consortium name="The Broad Institute Genome Sequencing Center for Infectious Disease"/>
            <person name="Wu L."/>
            <person name="Ma J."/>
        </authorList>
    </citation>
    <scope>NUCLEOTIDE SEQUENCE [LARGE SCALE GENOMIC DNA]</scope>
    <source>
        <strain evidence="2">IBRC-M 10987</strain>
    </source>
</reference>
<dbReference type="Proteomes" id="UP001595715">
    <property type="component" value="Unassembled WGS sequence"/>
</dbReference>
<accession>A0ABV8K873</accession>
<proteinExistence type="predicted"/>
<evidence type="ECO:0000313" key="1">
    <source>
        <dbReference type="EMBL" id="MFC4102210.1"/>
    </source>
</evidence>
<name>A0ABV8K873_9BACL</name>